<dbReference type="Gene3D" id="1.20.120.730">
    <property type="entry name" value="Sec23/Sec24 helical domain"/>
    <property type="match status" value="1"/>
</dbReference>
<dbReference type="SUPFAM" id="SSF82919">
    <property type="entry name" value="Zn-finger domain of Sec23/24"/>
    <property type="match status" value="1"/>
</dbReference>
<dbReference type="STRING" id="1037660.A0A066VS48"/>
<gene>
    <name evidence="9" type="ORF">K437DRAFT_274996</name>
</gene>
<dbReference type="FunCoup" id="A0A066VS48">
    <property type="interactions" value="557"/>
</dbReference>
<dbReference type="HOGENOM" id="CLU_004589_1_0_1"/>
<dbReference type="PANTHER" id="PTHR13803">
    <property type="entry name" value="SEC24-RELATED PROTEIN"/>
    <property type="match status" value="1"/>
</dbReference>
<dbReference type="EMBL" id="JMSN01000064">
    <property type="protein sequence ID" value="KDN43108.1"/>
    <property type="molecule type" value="Genomic_DNA"/>
</dbReference>
<dbReference type="GO" id="GO:0070971">
    <property type="term" value="C:endoplasmic reticulum exit site"/>
    <property type="evidence" value="ECO:0007669"/>
    <property type="project" value="TreeGrafter"/>
</dbReference>
<evidence type="ECO:0000256" key="1">
    <source>
        <dbReference type="ARBA" id="ARBA00008334"/>
    </source>
</evidence>
<feature type="region of interest" description="Disordered" evidence="4">
    <location>
        <begin position="308"/>
        <end position="356"/>
    </location>
</feature>
<dbReference type="OrthoDB" id="49016at2759"/>
<dbReference type="SUPFAM" id="SSF82754">
    <property type="entry name" value="C-terminal, gelsolin-like domain of Sec23/24"/>
    <property type="match status" value="1"/>
</dbReference>
<dbReference type="OMA" id="INPFMTF"/>
<feature type="domain" description="Sec23/Sec24 helical" evidence="7">
    <location>
        <begin position="987"/>
        <end position="1087"/>
    </location>
</feature>
<dbReference type="InterPro" id="IPR036175">
    <property type="entry name" value="Sec23/24_helical_dom_sf"/>
</dbReference>
<dbReference type="RefSeq" id="XP_013242275.1">
    <property type="nucleotide sequence ID" value="XM_013386821.1"/>
</dbReference>
<comment type="caution">
    <text evidence="9">The sequence shown here is derived from an EMBL/GenBank/DDBJ whole genome shotgun (WGS) entry which is preliminary data.</text>
</comment>
<dbReference type="GO" id="GO:0000149">
    <property type="term" value="F:SNARE binding"/>
    <property type="evidence" value="ECO:0007669"/>
    <property type="project" value="TreeGrafter"/>
</dbReference>
<dbReference type="InterPro" id="IPR012990">
    <property type="entry name" value="Beta-sandwich_Sec23_24"/>
</dbReference>
<evidence type="ECO:0000259" key="7">
    <source>
        <dbReference type="Pfam" id="PF04815"/>
    </source>
</evidence>
<evidence type="ECO:0000313" key="10">
    <source>
        <dbReference type="Proteomes" id="UP000027361"/>
    </source>
</evidence>
<name>A0A066VS48_TILAU</name>
<dbReference type="Pfam" id="PF04811">
    <property type="entry name" value="Sec23_trunk"/>
    <property type="match status" value="1"/>
</dbReference>
<dbReference type="GO" id="GO:0090110">
    <property type="term" value="P:COPII-coated vesicle cargo loading"/>
    <property type="evidence" value="ECO:0007669"/>
    <property type="project" value="TreeGrafter"/>
</dbReference>
<evidence type="ECO:0000256" key="3">
    <source>
        <dbReference type="ARBA" id="ARBA00022927"/>
    </source>
</evidence>
<proteinExistence type="inferred from homology"/>
<dbReference type="AlphaFoldDB" id="A0A066VS48"/>
<feature type="compositionally biased region" description="Gly residues" evidence="4">
    <location>
        <begin position="204"/>
        <end position="218"/>
    </location>
</feature>
<dbReference type="PANTHER" id="PTHR13803:SF4">
    <property type="entry name" value="SECRETORY 24CD, ISOFORM C"/>
    <property type="match status" value="1"/>
</dbReference>
<dbReference type="Pfam" id="PF04815">
    <property type="entry name" value="Sec23_helical"/>
    <property type="match status" value="1"/>
</dbReference>
<keyword evidence="10" id="KW-1185">Reference proteome</keyword>
<sequence>MASQQQGPPPPPAQVQAQAQARTAPMQGQIRPPPRPGFPGQPLPSGTPSMARAPSAGPPGQPGMQAQGRPLSARPPFQQQQQPAAQGPEHPVRNGNLNPQPGMVAQAQHLMQTQPGFPAQLGGARPPPPAGFQPPGARPSPQAGFQPGVTRPGQAPTPQPQHQQQQQQQQQQSLQPGGGMPRGHAPMQSIDLGMAGMDLNAAPGGPGGMDGGMQGGAAGPPKTKRSARAYHTDAAPDPYAGVQGGPGYPQQPQGLQQQQPQPNWQKEAAARAAASGAEAYLGGEGDAALDQIPGQRNTISPQQASFNQARMYAQQHAGQQQQPYGMGQQPLQQQRPGISGPGAGAGGNRPKIEPDQIPAPVEAQDQDQEFFDREWFATCGRGGLPLSTTDYAAVDQGNSNPKYMRLSTYSLPATDELAAASQLPIALVVQPLAQLRADEGAVPLVACPESGPPRCKKCRAYINPWFVFIEGGQKYLCNLCGAATECPPDYFCNLDMSGRRVDFDMRDELKFGTVEFEVPKEYWAIQAKPPHSALLPVAPASSITETARLTPKPPHELGASGGAAQSAAAAAAAPNTPLSASFTGSTLGMSGNPGAAAKLATKAASDALSNINSFALSGPGGAGGRTIVRAPRPMTYLFAIDVSFSAVRSGMLKAVIDSIHECLYGSAAQQNGDAEHADGDGAGSGFGLPHGSRVAFVTFDRSLHFWNLQASLDQAQMLVVGDIDEPFVPLSEGLLADPWESKSLVEGLLDTLPDIFADNMVAEAAVGSAVRGAQAALSTLGGHVSIFLSTIPTIGPGALKHREDPKLYATDKEKTLFVAQDSFYRTAGEECTEAGIGVDVFFFPSQYIDVATIGALPGLTGGDVFFHPRFDPLRDSVRLRSQIKRTLLRETGFNATLRIRASNGLRVHEHVGNFLQRNVTDLEMGSIDSDKAFACLIKHDGKLDEKQEAHFQCAILYTTADGARRVRCHNLAVPVTQLLGNVFRYADMDATVAYYTKEAVSLALTKPLKEVRHFLTSKCVKILLAYRRNCASSTSPGQLILPESFKLFPLYTLAMNKTKAIKGGNVTSDVRTVYMRNLRSWSVGNIMASLYPRMIALHRMAETDGFPVKVQDVDGAEHDGQRIRSPPLMRPSYMRMETHGAYLVDNSEMCIIWIGGEVNPKLLEDLYGVDSLDAIDPRMTTLPKLQTRLSQQVRNLVAGFARQRGKPDMPVLIARQGRDGTEIELANNLVEDQNNDAMSYVDYLCHVHRIITAEMSGTGSKDEEGSSIWKGW</sequence>
<dbReference type="SUPFAM" id="SSF81995">
    <property type="entry name" value="beta-sandwich domain of Sec23/24"/>
    <property type="match status" value="1"/>
</dbReference>
<dbReference type="Pfam" id="PF08033">
    <property type="entry name" value="Sec23_BS"/>
    <property type="match status" value="1"/>
</dbReference>
<dbReference type="InterPro" id="IPR029006">
    <property type="entry name" value="ADF-H/Gelsolin-like_dom_sf"/>
</dbReference>
<protein>
    <recommendedName>
        <fullName evidence="11">Beta-sandwich domain of Sec23/24</fullName>
    </recommendedName>
</protein>
<dbReference type="SUPFAM" id="SSF81811">
    <property type="entry name" value="Helical domain of Sec23/24"/>
    <property type="match status" value="1"/>
</dbReference>
<feature type="compositionally biased region" description="Low complexity" evidence="4">
    <location>
        <begin position="14"/>
        <end position="30"/>
    </location>
</feature>
<dbReference type="GeneID" id="25266597"/>
<dbReference type="InterPro" id="IPR006900">
    <property type="entry name" value="Sec23/24_helical_dom"/>
</dbReference>
<dbReference type="InterPro" id="IPR006896">
    <property type="entry name" value="Sec23/24_trunk_dom"/>
</dbReference>
<dbReference type="InterPro" id="IPR006895">
    <property type="entry name" value="Znf_Sec23_Sec24"/>
</dbReference>
<keyword evidence="2" id="KW-0813">Transport</keyword>
<dbReference type="InterPro" id="IPR036465">
    <property type="entry name" value="vWFA_dom_sf"/>
</dbReference>
<dbReference type="Gene3D" id="2.30.30.380">
    <property type="entry name" value="Zn-finger domain of Sec23/24"/>
    <property type="match status" value="1"/>
</dbReference>
<feature type="domain" description="Sec23/Sec24 trunk" evidence="6">
    <location>
        <begin position="631"/>
        <end position="886"/>
    </location>
</feature>
<evidence type="ECO:0000256" key="4">
    <source>
        <dbReference type="SAM" id="MobiDB-lite"/>
    </source>
</evidence>
<feature type="region of interest" description="Disordered" evidence="4">
    <location>
        <begin position="1"/>
        <end position="277"/>
    </location>
</feature>
<dbReference type="Gene3D" id="3.40.50.410">
    <property type="entry name" value="von Willebrand factor, type A domain"/>
    <property type="match status" value="1"/>
</dbReference>
<dbReference type="GO" id="GO:0030127">
    <property type="term" value="C:COPII vesicle coat"/>
    <property type="evidence" value="ECO:0007669"/>
    <property type="project" value="InterPro"/>
</dbReference>
<accession>A0A066VS48</accession>
<evidence type="ECO:0000313" key="9">
    <source>
        <dbReference type="EMBL" id="KDN43108.1"/>
    </source>
</evidence>
<dbReference type="InterPro" id="IPR036174">
    <property type="entry name" value="Znf_Sec23_Sec24_sf"/>
</dbReference>
<evidence type="ECO:0000256" key="2">
    <source>
        <dbReference type="ARBA" id="ARBA00022448"/>
    </source>
</evidence>
<dbReference type="InterPro" id="IPR050550">
    <property type="entry name" value="SEC23_SEC24_subfamily"/>
</dbReference>
<feature type="compositionally biased region" description="Pro residues" evidence="4">
    <location>
        <begin position="125"/>
        <end position="138"/>
    </location>
</feature>
<dbReference type="InterPro" id="IPR036180">
    <property type="entry name" value="Gelsolin-like_dom_sf"/>
</dbReference>
<dbReference type="Proteomes" id="UP000027361">
    <property type="component" value="Unassembled WGS sequence"/>
</dbReference>
<dbReference type="GO" id="GO:0006886">
    <property type="term" value="P:intracellular protein transport"/>
    <property type="evidence" value="ECO:0007669"/>
    <property type="project" value="InterPro"/>
</dbReference>
<dbReference type="Gene3D" id="2.60.40.1670">
    <property type="entry name" value="beta-sandwich domain of Sec23/24"/>
    <property type="match status" value="2"/>
</dbReference>
<dbReference type="GO" id="GO:0008270">
    <property type="term" value="F:zinc ion binding"/>
    <property type="evidence" value="ECO:0007669"/>
    <property type="project" value="InterPro"/>
</dbReference>
<organism evidence="9 10">
    <name type="scientific">Tilletiaria anomala (strain ATCC 24038 / CBS 436.72 / UBC 951)</name>
    <dbReference type="NCBI Taxonomy" id="1037660"/>
    <lineage>
        <taxon>Eukaryota</taxon>
        <taxon>Fungi</taxon>
        <taxon>Dikarya</taxon>
        <taxon>Basidiomycota</taxon>
        <taxon>Ustilaginomycotina</taxon>
        <taxon>Exobasidiomycetes</taxon>
        <taxon>Georgefischeriales</taxon>
        <taxon>Tilletiariaceae</taxon>
        <taxon>Tilletiaria</taxon>
    </lineage>
</organism>
<feature type="compositionally biased region" description="Low complexity" evidence="4">
    <location>
        <begin position="62"/>
        <end position="86"/>
    </location>
</feature>
<dbReference type="InParanoid" id="A0A066VS48"/>
<dbReference type="Pfam" id="PF04810">
    <property type="entry name" value="zf-Sec23_Sec24"/>
    <property type="match status" value="1"/>
</dbReference>
<feature type="compositionally biased region" description="Low complexity" evidence="4">
    <location>
        <begin position="152"/>
        <end position="175"/>
    </location>
</feature>
<reference evidence="9 10" key="1">
    <citation type="submission" date="2014-05" db="EMBL/GenBank/DDBJ databases">
        <title>Draft genome sequence of a rare smut relative, Tilletiaria anomala UBC 951.</title>
        <authorList>
            <consortium name="DOE Joint Genome Institute"/>
            <person name="Toome M."/>
            <person name="Kuo A."/>
            <person name="Henrissat B."/>
            <person name="Lipzen A."/>
            <person name="Tritt A."/>
            <person name="Yoshinaga Y."/>
            <person name="Zane M."/>
            <person name="Barry K."/>
            <person name="Grigoriev I.V."/>
            <person name="Spatafora J.W."/>
            <person name="Aimea M.C."/>
        </authorList>
    </citation>
    <scope>NUCLEOTIDE SEQUENCE [LARGE SCALE GENOMIC DNA]</scope>
    <source>
        <strain evidence="9 10">UBC 951</strain>
    </source>
</reference>
<feature type="compositionally biased region" description="Low complexity" evidence="4">
    <location>
        <begin position="313"/>
        <end position="338"/>
    </location>
</feature>
<evidence type="ECO:0008006" key="11">
    <source>
        <dbReference type="Google" id="ProtNLM"/>
    </source>
</evidence>
<dbReference type="Gene3D" id="3.40.20.10">
    <property type="entry name" value="Severin"/>
    <property type="match status" value="1"/>
</dbReference>
<feature type="compositionally biased region" description="Pro residues" evidence="4">
    <location>
        <begin position="31"/>
        <end position="42"/>
    </location>
</feature>
<evidence type="ECO:0000259" key="5">
    <source>
        <dbReference type="Pfam" id="PF04810"/>
    </source>
</evidence>
<evidence type="ECO:0000259" key="6">
    <source>
        <dbReference type="Pfam" id="PF04811"/>
    </source>
</evidence>
<comment type="similarity">
    <text evidence="1">Belongs to the SEC23/SEC24 family. SEC24 subfamily.</text>
</comment>
<feature type="domain" description="Sec23/Sec24 beta-sandwich" evidence="8">
    <location>
        <begin position="892"/>
        <end position="976"/>
    </location>
</feature>
<evidence type="ECO:0000259" key="8">
    <source>
        <dbReference type="Pfam" id="PF08033"/>
    </source>
</evidence>
<feature type="domain" description="Zinc finger Sec23/Sec24-type" evidence="5">
    <location>
        <begin position="452"/>
        <end position="490"/>
    </location>
</feature>
<feature type="compositionally biased region" description="Low complexity" evidence="4">
    <location>
        <begin position="248"/>
        <end position="262"/>
    </location>
</feature>
<keyword evidence="3" id="KW-0653">Protein transport</keyword>
<dbReference type="SUPFAM" id="SSF53300">
    <property type="entry name" value="vWA-like"/>
    <property type="match status" value="1"/>
</dbReference>